<evidence type="ECO:0000256" key="8">
    <source>
        <dbReference type="ARBA" id="ARBA00023288"/>
    </source>
</evidence>
<dbReference type="EMBL" id="KX699416">
    <property type="protein sequence ID" value="APD73372.1"/>
    <property type="molecule type" value="Genomic_DNA"/>
</dbReference>
<feature type="domain" description="Trypanosome variant surface glycoprotein C-terminal" evidence="11">
    <location>
        <begin position="407"/>
        <end position="477"/>
    </location>
</feature>
<evidence type="ECO:0000256" key="7">
    <source>
        <dbReference type="ARBA" id="ARBA00023180"/>
    </source>
</evidence>
<evidence type="ECO:0000256" key="2">
    <source>
        <dbReference type="ARBA" id="ARBA00004609"/>
    </source>
</evidence>
<keyword evidence="6" id="KW-0472">Membrane</keyword>
<proteinExistence type="predicted"/>
<evidence type="ECO:0000313" key="13">
    <source>
        <dbReference type="EMBL" id="APD73372.1"/>
    </source>
</evidence>
<comment type="subcellular location">
    <subcellularLocation>
        <location evidence="2">Cell membrane</location>
        <topology evidence="2">Lipid-anchor</topology>
        <topology evidence="2">GPI-anchor</topology>
    </subcellularLocation>
</comment>
<dbReference type="AlphaFoldDB" id="A0A1J0R6J4"/>
<dbReference type="Pfam" id="PF10659">
    <property type="entry name" value="Trypan_glycop_C"/>
    <property type="match status" value="1"/>
</dbReference>
<dbReference type="GO" id="GO:0005886">
    <property type="term" value="C:plasma membrane"/>
    <property type="evidence" value="ECO:0007669"/>
    <property type="project" value="UniProtKB-SubCell"/>
</dbReference>
<dbReference type="VEuPathDB" id="TriTrypDB:Tb1125.Tb09.v4.0030"/>
<dbReference type="GO" id="GO:0098552">
    <property type="term" value="C:side of membrane"/>
    <property type="evidence" value="ECO:0007669"/>
    <property type="project" value="UniProtKB-KW"/>
</dbReference>
<keyword evidence="7" id="KW-0325">Glycoprotein</keyword>
<keyword evidence="5 10" id="KW-0732">Signal</keyword>
<evidence type="ECO:0000256" key="4">
    <source>
        <dbReference type="ARBA" id="ARBA00022622"/>
    </source>
</evidence>
<protein>
    <submittedName>
        <fullName evidence="13">Variant surface glycoprotein 1125.1109</fullName>
    </submittedName>
</protein>
<evidence type="ECO:0000256" key="10">
    <source>
        <dbReference type="SAM" id="SignalP"/>
    </source>
</evidence>
<evidence type="ECO:0000259" key="12">
    <source>
        <dbReference type="Pfam" id="PF13206"/>
    </source>
</evidence>
<dbReference type="VEuPathDB" id="TriTrypDB:Tb927.6.5740"/>
<dbReference type="VEuPathDB" id="TriTrypDB:Tb427_000071700"/>
<feature type="region of interest" description="Disordered" evidence="9">
    <location>
        <begin position="454"/>
        <end position="480"/>
    </location>
</feature>
<keyword evidence="8" id="KW-0449">Lipoprotein</keyword>
<feature type="domain" description="Trypanosome variant surface glycoprotein B-type N-terminal" evidence="12">
    <location>
        <begin position="10"/>
        <end position="365"/>
    </location>
</feature>
<sequence>MSVAMISVLYLATLPHSTYADDGHAQNLAEMDAICQLIKLAKIGADAAKPVVLNTADIEDIKTINISLADPEWRKGFPSEPTTQQVKPSDCTAEDKRLQCDSAWQEFQKWNIRAAQQEKSDPNKRIPVSATTAPVGRAAAVTIAGIAAQAQQLVDSFVQTHGDATKTVQDKVNKALKLAAYGRNDATGADSEICQAADKGDQENNCKLPTVGSALCVTLVCVCGKNSATQDQDVCGAATTPQVGSWNKDGIKTAFATLAPVCDKAKGTPATSTDILAALRKLKGMVKTTKNGATNAMVLGIKGSSNKCDNTAGTQCADITAAFARKSTETPQDIQWETQLTLAAAELAALEAASLAKKTTETQLEALKKQAEATFVQLLNTKPPAIEAPAVTPQKEIDKAALQELECQGLTKATQCREKGHCKWEGDETDGRKCKLNATAVEQQAIQAGTEGGTTGAVASTGCAKHGTDKAKCGGDKSCK</sequence>
<feature type="chain" id="PRO_5012204544" evidence="10">
    <location>
        <begin position="21"/>
        <end position="480"/>
    </location>
</feature>
<comment type="function">
    <text evidence="1">VSG forms a coat on the surface of the parasite. The trypanosome evades the immune response of the host by expressing a series of antigenically distinct VSGs from an estimated 1000 VSG genes.</text>
</comment>
<name>A0A1J0R6J4_9TRYP</name>
<dbReference type="VEuPathDB" id="TriTrypDB:Tbg972.9.570"/>
<dbReference type="InterPro" id="IPR025932">
    <property type="entry name" value="Trypano_VSG_B_N_dom"/>
</dbReference>
<dbReference type="Pfam" id="PF13206">
    <property type="entry name" value="VSG_B"/>
    <property type="match status" value="1"/>
</dbReference>
<accession>A0A1J0R6J4</accession>
<reference evidence="13" key="1">
    <citation type="submission" date="2016-08" db="EMBL/GenBank/DDBJ databases">
        <title>VSG repertoire of Trypanosoma brucei EATRO 1125.</title>
        <authorList>
            <person name="Cross G.A."/>
        </authorList>
    </citation>
    <scope>NUCLEOTIDE SEQUENCE</scope>
    <source>
        <strain evidence="13">EATRO 1125</strain>
    </source>
</reference>
<keyword evidence="4" id="KW-0336">GPI-anchor</keyword>
<evidence type="ECO:0000256" key="3">
    <source>
        <dbReference type="ARBA" id="ARBA00022475"/>
    </source>
</evidence>
<feature type="compositionally biased region" description="Basic and acidic residues" evidence="9">
    <location>
        <begin position="466"/>
        <end position="480"/>
    </location>
</feature>
<evidence type="ECO:0000259" key="11">
    <source>
        <dbReference type="Pfam" id="PF10659"/>
    </source>
</evidence>
<evidence type="ECO:0000256" key="6">
    <source>
        <dbReference type="ARBA" id="ARBA00023136"/>
    </source>
</evidence>
<evidence type="ECO:0000256" key="9">
    <source>
        <dbReference type="SAM" id="MobiDB-lite"/>
    </source>
</evidence>
<keyword evidence="3" id="KW-1003">Cell membrane</keyword>
<feature type="signal peptide" evidence="10">
    <location>
        <begin position="1"/>
        <end position="20"/>
    </location>
</feature>
<dbReference type="InterPro" id="IPR019609">
    <property type="entry name" value="Variant_surf_glycoprt_trypan_C"/>
</dbReference>
<evidence type="ECO:0000256" key="5">
    <source>
        <dbReference type="ARBA" id="ARBA00022729"/>
    </source>
</evidence>
<organism evidence="13">
    <name type="scientific">Trypanosoma brucei</name>
    <dbReference type="NCBI Taxonomy" id="5691"/>
    <lineage>
        <taxon>Eukaryota</taxon>
        <taxon>Discoba</taxon>
        <taxon>Euglenozoa</taxon>
        <taxon>Kinetoplastea</taxon>
        <taxon>Metakinetoplastina</taxon>
        <taxon>Trypanosomatida</taxon>
        <taxon>Trypanosomatidae</taxon>
        <taxon>Trypanosoma</taxon>
    </lineage>
</organism>
<evidence type="ECO:0000256" key="1">
    <source>
        <dbReference type="ARBA" id="ARBA00002523"/>
    </source>
</evidence>